<sequence length="153" mass="17997">MPFVVPMVWRQPKDNVIDSSFSLARDFKEEKMYSDQPNLTISNMANTAWRRGCLYLNHQAKVVIGEPSCTQYPGFSVSLSSSIPYKITQNEMSDIKRIWIFLRAKQTFWHQDCMSGIFSKRERHLTPFYHVARHNCCMLQNKRPNKCSQQRSQ</sequence>
<gene>
    <name evidence="1" type="ORF">PR048_016448</name>
</gene>
<organism evidence="1 2">
    <name type="scientific">Dryococelus australis</name>
    <dbReference type="NCBI Taxonomy" id="614101"/>
    <lineage>
        <taxon>Eukaryota</taxon>
        <taxon>Metazoa</taxon>
        <taxon>Ecdysozoa</taxon>
        <taxon>Arthropoda</taxon>
        <taxon>Hexapoda</taxon>
        <taxon>Insecta</taxon>
        <taxon>Pterygota</taxon>
        <taxon>Neoptera</taxon>
        <taxon>Polyneoptera</taxon>
        <taxon>Phasmatodea</taxon>
        <taxon>Verophasmatodea</taxon>
        <taxon>Anareolatae</taxon>
        <taxon>Phasmatidae</taxon>
        <taxon>Eurycanthinae</taxon>
        <taxon>Dryococelus</taxon>
    </lineage>
</organism>
<comment type="caution">
    <text evidence="1">The sequence shown here is derived from an EMBL/GenBank/DDBJ whole genome shotgun (WGS) entry which is preliminary data.</text>
</comment>
<proteinExistence type="predicted"/>
<dbReference type="Proteomes" id="UP001159363">
    <property type="component" value="Chromosome 4"/>
</dbReference>
<accession>A0ABQ9HJS2</accession>
<name>A0ABQ9HJS2_9NEOP</name>
<protein>
    <submittedName>
        <fullName evidence="1">Uncharacterized protein</fullName>
    </submittedName>
</protein>
<evidence type="ECO:0000313" key="2">
    <source>
        <dbReference type="Proteomes" id="UP001159363"/>
    </source>
</evidence>
<keyword evidence="2" id="KW-1185">Reference proteome</keyword>
<dbReference type="EMBL" id="JARBHB010000005">
    <property type="protein sequence ID" value="KAJ8884591.1"/>
    <property type="molecule type" value="Genomic_DNA"/>
</dbReference>
<evidence type="ECO:0000313" key="1">
    <source>
        <dbReference type="EMBL" id="KAJ8884591.1"/>
    </source>
</evidence>
<reference evidence="1 2" key="1">
    <citation type="submission" date="2023-02" db="EMBL/GenBank/DDBJ databases">
        <title>LHISI_Scaffold_Assembly.</title>
        <authorList>
            <person name="Stuart O.P."/>
            <person name="Cleave R."/>
            <person name="Magrath M.J.L."/>
            <person name="Mikheyev A.S."/>
        </authorList>
    </citation>
    <scope>NUCLEOTIDE SEQUENCE [LARGE SCALE GENOMIC DNA]</scope>
    <source>
        <strain evidence="1">Daus_M_001</strain>
        <tissue evidence="1">Leg muscle</tissue>
    </source>
</reference>